<proteinExistence type="predicted"/>
<accession>A0A6S7JFN7</accession>
<sequence length="126" mass="14835">AYSLFNWQDAYDLVPCVIQHPEKNGGRQFYEQQQTLFLLRSPFEDHRCVSFPSILCKLCNRVCIEHNPDNFSDISKQFDSHRLLEITAAPTKEFVFSHNVAFCERSSCRNFWKCEPRPNVGVDFKR</sequence>
<dbReference type="Proteomes" id="UP001152795">
    <property type="component" value="Unassembled WGS sequence"/>
</dbReference>
<reference evidence="1" key="1">
    <citation type="submission" date="2020-04" db="EMBL/GenBank/DDBJ databases">
        <authorList>
            <person name="Alioto T."/>
            <person name="Alioto T."/>
            <person name="Gomez Garrido J."/>
        </authorList>
    </citation>
    <scope>NUCLEOTIDE SEQUENCE</scope>
    <source>
        <strain evidence="1">A484AB</strain>
    </source>
</reference>
<feature type="non-terminal residue" evidence="1">
    <location>
        <position position="1"/>
    </location>
</feature>
<keyword evidence="2" id="KW-1185">Reference proteome</keyword>
<dbReference type="EMBL" id="CACRXK020015833">
    <property type="protein sequence ID" value="CAB4028934.1"/>
    <property type="molecule type" value="Genomic_DNA"/>
</dbReference>
<protein>
    <submittedName>
        <fullName evidence="1">Uncharacterized protein</fullName>
    </submittedName>
</protein>
<gene>
    <name evidence="1" type="ORF">PACLA_8A069936</name>
</gene>
<evidence type="ECO:0000313" key="1">
    <source>
        <dbReference type="EMBL" id="CAB4028934.1"/>
    </source>
</evidence>
<dbReference type="AlphaFoldDB" id="A0A6S7JFN7"/>
<evidence type="ECO:0000313" key="2">
    <source>
        <dbReference type="Proteomes" id="UP001152795"/>
    </source>
</evidence>
<comment type="caution">
    <text evidence="1">The sequence shown here is derived from an EMBL/GenBank/DDBJ whole genome shotgun (WGS) entry which is preliminary data.</text>
</comment>
<name>A0A6S7JFN7_PARCT</name>
<organism evidence="1 2">
    <name type="scientific">Paramuricea clavata</name>
    <name type="common">Red gorgonian</name>
    <name type="synonym">Violescent sea-whip</name>
    <dbReference type="NCBI Taxonomy" id="317549"/>
    <lineage>
        <taxon>Eukaryota</taxon>
        <taxon>Metazoa</taxon>
        <taxon>Cnidaria</taxon>
        <taxon>Anthozoa</taxon>
        <taxon>Octocorallia</taxon>
        <taxon>Malacalcyonacea</taxon>
        <taxon>Plexauridae</taxon>
        <taxon>Paramuricea</taxon>
    </lineage>
</organism>